<dbReference type="EMBL" id="AVOT02007417">
    <property type="protein sequence ID" value="MBW0483875.1"/>
    <property type="molecule type" value="Genomic_DNA"/>
</dbReference>
<proteinExistence type="predicted"/>
<organism evidence="2 3">
    <name type="scientific">Austropuccinia psidii MF-1</name>
    <dbReference type="NCBI Taxonomy" id="1389203"/>
    <lineage>
        <taxon>Eukaryota</taxon>
        <taxon>Fungi</taxon>
        <taxon>Dikarya</taxon>
        <taxon>Basidiomycota</taxon>
        <taxon>Pucciniomycotina</taxon>
        <taxon>Pucciniomycetes</taxon>
        <taxon>Pucciniales</taxon>
        <taxon>Sphaerophragmiaceae</taxon>
        <taxon>Austropuccinia</taxon>
    </lineage>
</organism>
<dbReference type="AlphaFoldDB" id="A0A9Q3CIT3"/>
<keyword evidence="3" id="KW-1185">Reference proteome</keyword>
<accession>A0A9Q3CIT3</accession>
<reference evidence="2" key="1">
    <citation type="submission" date="2021-03" db="EMBL/GenBank/DDBJ databases">
        <title>Draft genome sequence of rust myrtle Austropuccinia psidii MF-1, a brazilian biotype.</title>
        <authorList>
            <person name="Quecine M.C."/>
            <person name="Pachon D.M.R."/>
            <person name="Bonatelli M.L."/>
            <person name="Correr F.H."/>
            <person name="Franceschini L.M."/>
            <person name="Leite T.F."/>
            <person name="Margarido G.R.A."/>
            <person name="Almeida C.A."/>
            <person name="Ferrarezi J.A."/>
            <person name="Labate C.A."/>
        </authorList>
    </citation>
    <scope>NUCLEOTIDE SEQUENCE</scope>
    <source>
        <strain evidence="2">MF-1</strain>
    </source>
</reference>
<feature type="compositionally biased region" description="Polar residues" evidence="1">
    <location>
        <begin position="1"/>
        <end position="11"/>
    </location>
</feature>
<evidence type="ECO:0000313" key="2">
    <source>
        <dbReference type="EMBL" id="MBW0483875.1"/>
    </source>
</evidence>
<evidence type="ECO:0000313" key="3">
    <source>
        <dbReference type="Proteomes" id="UP000765509"/>
    </source>
</evidence>
<protein>
    <submittedName>
        <fullName evidence="2">Uncharacterized protein</fullName>
    </submittedName>
</protein>
<feature type="region of interest" description="Disordered" evidence="1">
    <location>
        <begin position="1"/>
        <end position="20"/>
    </location>
</feature>
<sequence length="114" mass="12788">MKSHSKNSPPSLSFPHKSSDNLIVVTQPNDHMISNELNVPNLSLIPHEGMPVGTQPQNHNNLMAEKSLNHTHSNSRQQGRILGYMNQKAGHLDLYNPNFSKLTLYKKKDYNSSG</sequence>
<comment type="caution">
    <text evidence="2">The sequence shown here is derived from an EMBL/GenBank/DDBJ whole genome shotgun (WGS) entry which is preliminary data.</text>
</comment>
<gene>
    <name evidence="2" type="ORF">O181_023590</name>
</gene>
<evidence type="ECO:0000256" key="1">
    <source>
        <dbReference type="SAM" id="MobiDB-lite"/>
    </source>
</evidence>
<name>A0A9Q3CIT3_9BASI</name>
<dbReference type="Proteomes" id="UP000765509">
    <property type="component" value="Unassembled WGS sequence"/>
</dbReference>